<feature type="domain" description="Peptidase S9 prolyl oligopeptidase catalytic" evidence="4">
    <location>
        <begin position="484"/>
        <end position="691"/>
    </location>
</feature>
<dbReference type="InterPro" id="IPR011042">
    <property type="entry name" value="6-blade_b-propeller_TolB-like"/>
</dbReference>
<feature type="domain" description="Dipeptidylpeptidase IV N-terminal" evidence="5">
    <location>
        <begin position="206"/>
        <end position="296"/>
    </location>
</feature>
<gene>
    <name evidence="6" type="ORF">K0504_15885</name>
</gene>
<reference evidence="6" key="1">
    <citation type="submission" date="2021-07" db="EMBL/GenBank/DDBJ databases">
        <title>Neiella marina sp. nov., isolated from the intestinal content of sea cucumber Apostichopus japonicus.</title>
        <authorList>
            <person name="Bai X."/>
        </authorList>
    </citation>
    <scope>NUCLEOTIDE SEQUENCE</scope>
    <source>
        <strain evidence="6">126</strain>
    </source>
</reference>
<dbReference type="SUPFAM" id="SSF82171">
    <property type="entry name" value="DPP6 N-terminal domain-like"/>
    <property type="match status" value="1"/>
</dbReference>
<comment type="caution">
    <text evidence="6">The sequence shown here is derived from an EMBL/GenBank/DDBJ whole genome shotgun (WGS) entry which is preliminary data.</text>
</comment>
<evidence type="ECO:0000259" key="5">
    <source>
        <dbReference type="Pfam" id="PF00930"/>
    </source>
</evidence>
<dbReference type="SUPFAM" id="SSF53474">
    <property type="entry name" value="alpha/beta-Hydrolases"/>
    <property type="match status" value="1"/>
</dbReference>
<evidence type="ECO:0000313" key="7">
    <source>
        <dbReference type="Proteomes" id="UP001166251"/>
    </source>
</evidence>
<dbReference type="Proteomes" id="UP001166251">
    <property type="component" value="Unassembled WGS sequence"/>
</dbReference>
<dbReference type="Pfam" id="PF00930">
    <property type="entry name" value="DPPIV_N"/>
    <property type="match status" value="1"/>
</dbReference>
<dbReference type="Gene3D" id="2.120.10.30">
    <property type="entry name" value="TolB, C-terminal domain"/>
    <property type="match status" value="2"/>
</dbReference>
<evidence type="ECO:0000259" key="4">
    <source>
        <dbReference type="Pfam" id="PF00326"/>
    </source>
</evidence>
<sequence length="697" mass="77181">MPTAHRSFFSPARFNRLLARCSVALFASAMIVAPASAERNTSFSYTDLFELEYAAAPRITPDGDAVVYERRSMDIMTDRTRINLWQVNLDGSNHQPLFSGKANYRMARFSPDGSKMAYLASHEGDNQLYIKWLDSGRSARVTNLQRSPSAIVWSPDGKWLAFTMFTPEPAKPLFTDMPKAPKGAKWAGAEQYIDSTLYRSNNGGYAKSGFSQIYVVPAEGGTPRQLTFEQSPIGGPLAWTADSSALILSADRHEDWELRPLESDLYRLDVASAELTQLTSKAGPESAPSLSPNGKWLAFLNVDDRKLGYQVSRLAIMSPDGKKQTLLTGNLDRSVNRYQWAADNSGLYVSYDDQGTRKLAFVSLKGDIKRLDVRLGGQSLGRPYTSGDFRVSDSGDIVFSQSDTKRPADLAVLTKRGKTRQLTHLNQDLLDHKPLAEVKIIKVKSSVDKRDIGAWVALPPNFDSSKKYPLILEIHGGPHAAYGPNFSAEVQLMAAAGYVVVWANPRGSSSYGEEFANLIHHNYPSDDYQDLMDVVDTVIAQGYIDSSQLFVTGGSGGGVLTAWIVGKTDRFAAAVVAKPVINWLSFALTADMYPYFSQYWMPGKPWEIADHLWQHSPLSLVGNVTTPTMLLTGEVDYRTPMSETEQYYQALRLQQVDSALVRIAEAHHGIAAKPSNLIRKIGNILAWFEKYQSKPAE</sequence>
<evidence type="ECO:0000256" key="3">
    <source>
        <dbReference type="SAM" id="SignalP"/>
    </source>
</evidence>
<keyword evidence="3" id="KW-0732">Signal</keyword>
<dbReference type="EMBL" id="JAHZSS010000024">
    <property type="protein sequence ID" value="MBW8192520.1"/>
    <property type="molecule type" value="Genomic_DNA"/>
</dbReference>
<dbReference type="Gene3D" id="3.40.50.1820">
    <property type="entry name" value="alpha/beta hydrolase"/>
    <property type="match status" value="1"/>
</dbReference>
<dbReference type="InterPro" id="IPR011659">
    <property type="entry name" value="WD40"/>
</dbReference>
<evidence type="ECO:0000256" key="2">
    <source>
        <dbReference type="ARBA" id="ARBA00022825"/>
    </source>
</evidence>
<keyword evidence="7" id="KW-1185">Reference proteome</keyword>
<evidence type="ECO:0000256" key="1">
    <source>
        <dbReference type="ARBA" id="ARBA00022801"/>
    </source>
</evidence>
<dbReference type="Pfam" id="PF00326">
    <property type="entry name" value="Peptidase_S9"/>
    <property type="match status" value="1"/>
</dbReference>
<dbReference type="InterPro" id="IPR029058">
    <property type="entry name" value="AB_hydrolase_fold"/>
</dbReference>
<dbReference type="RefSeq" id="WP_220105143.1">
    <property type="nucleotide sequence ID" value="NZ_JAHZSS010000024.1"/>
</dbReference>
<dbReference type="InterPro" id="IPR001375">
    <property type="entry name" value="Peptidase_S9_cat"/>
</dbReference>
<dbReference type="Pfam" id="PF07676">
    <property type="entry name" value="PD40"/>
    <property type="match status" value="2"/>
</dbReference>
<feature type="signal peptide" evidence="3">
    <location>
        <begin position="1"/>
        <end position="37"/>
    </location>
</feature>
<proteinExistence type="predicted"/>
<dbReference type="InterPro" id="IPR002469">
    <property type="entry name" value="Peptidase_S9B_N"/>
</dbReference>
<keyword evidence="2" id="KW-0720">Serine protease</keyword>
<accession>A0ABS7EJL7</accession>
<dbReference type="PANTHER" id="PTHR42776">
    <property type="entry name" value="SERINE PEPTIDASE S9 FAMILY MEMBER"/>
    <property type="match status" value="1"/>
</dbReference>
<protein>
    <submittedName>
        <fullName evidence="6">S9 family peptidase</fullName>
    </submittedName>
</protein>
<organism evidence="6 7">
    <name type="scientific">Neiella holothuriorum</name>
    <dbReference type="NCBI Taxonomy" id="2870530"/>
    <lineage>
        <taxon>Bacteria</taxon>
        <taxon>Pseudomonadati</taxon>
        <taxon>Pseudomonadota</taxon>
        <taxon>Gammaproteobacteria</taxon>
        <taxon>Alteromonadales</taxon>
        <taxon>Echinimonadaceae</taxon>
        <taxon>Neiella</taxon>
    </lineage>
</organism>
<feature type="chain" id="PRO_5047527662" evidence="3">
    <location>
        <begin position="38"/>
        <end position="697"/>
    </location>
</feature>
<name>A0ABS7EJL7_9GAMM</name>
<dbReference type="PANTHER" id="PTHR42776:SF27">
    <property type="entry name" value="DIPEPTIDYL PEPTIDASE FAMILY MEMBER 6"/>
    <property type="match status" value="1"/>
</dbReference>
<evidence type="ECO:0000313" key="6">
    <source>
        <dbReference type="EMBL" id="MBW8192520.1"/>
    </source>
</evidence>
<keyword evidence="2" id="KW-0645">Protease</keyword>
<keyword evidence="1" id="KW-0378">Hydrolase</keyword>